<dbReference type="eggNOG" id="COG1012">
    <property type="taxonomic scope" value="Bacteria"/>
</dbReference>
<dbReference type="PANTHER" id="PTHR42804">
    <property type="entry name" value="ALDEHYDE DEHYDROGENASE"/>
    <property type="match status" value="1"/>
</dbReference>
<dbReference type="PANTHER" id="PTHR42804:SF1">
    <property type="entry name" value="ALDEHYDE DEHYDROGENASE-RELATED"/>
    <property type="match status" value="1"/>
</dbReference>
<dbReference type="PROSITE" id="PS00687">
    <property type="entry name" value="ALDEHYDE_DEHYDR_GLU"/>
    <property type="match status" value="1"/>
</dbReference>
<comment type="caution">
    <text evidence="6">The sequence shown here is derived from an EMBL/GenBank/DDBJ whole genome shotgun (WGS) entry which is preliminary data.</text>
</comment>
<feature type="active site" evidence="3">
    <location>
        <position position="270"/>
    </location>
</feature>
<dbReference type="GO" id="GO:0016620">
    <property type="term" value="F:oxidoreductase activity, acting on the aldehyde or oxo group of donors, NAD or NADP as acceptor"/>
    <property type="evidence" value="ECO:0007669"/>
    <property type="project" value="InterPro"/>
</dbReference>
<evidence type="ECO:0000256" key="3">
    <source>
        <dbReference type="PROSITE-ProRule" id="PRU10007"/>
    </source>
</evidence>
<evidence type="ECO:0000313" key="6">
    <source>
        <dbReference type="EMBL" id="EQA99202.1"/>
    </source>
</evidence>
<gene>
    <name evidence="6" type="ORF">L485_16775</name>
</gene>
<name>T0GGK3_9SPHN</name>
<dbReference type="InterPro" id="IPR016161">
    <property type="entry name" value="Ald_DH/histidinol_DH"/>
</dbReference>
<proteinExistence type="inferred from homology"/>
<dbReference type="AlphaFoldDB" id="T0GGK3"/>
<organism evidence="6 7">
    <name type="scientific">Sphingobium baderi LL03</name>
    <dbReference type="NCBI Taxonomy" id="1114964"/>
    <lineage>
        <taxon>Bacteria</taxon>
        <taxon>Pseudomonadati</taxon>
        <taxon>Pseudomonadota</taxon>
        <taxon>Alphaproteobacteria</taxon>
        <taxon>Sphingomonadales</taxon>
        <taxon>Sphingomonadaceae</taxon>
        <taxon>Sphingobium</taxon>
    </lineage>
</organism>
<evidence type="ECO:0000313" key="7">
    <source>
        <dbReference type="Proteomes" id="UP000015524"/>
    </source>
</evidence>
<evidence type="ECO:0000259" key="5">
    <source>
        <dbReference type="Pfam" id="PF00171"/>
    </source>
</evidence>
<dbReference type="Pfam" id="PF00171">
    <property type="entry name" value="Aldedh"/>
    <property type="match status" value="1"/>
</dbReference>
<evidence type="ECO:0000256" key="2">
    <source>
        <dbReference type="ARBA" id="ARBA00023002"/>
    </source>
</evidence>
<reference evidence="6 7" key="1">
    <citation type="journal article" date="2013" name="Genome Announc.">
        <title>Draft Genome Sequence of a Hexachlorocyclohexane-Degrading Bacterium, Sphingobium baderi Strain LL03T.</title>
        <authorList>
            <person name="Kaur J."/>
            <person name="Verma H."/>
            <person name="Tripathi C."/>
            <person name="Khurana J.P."/>
            <person name="Lal R."/>
        </authorList>
    </citation>
    <scope>NUCLEOTIDE SEQUENCE [LARGE SCALE GENOMIC DNA]</scope>
    <source>
        <strain evidence="6 7">LL03</strain>
    </source>
</reference>
<dbReference type="Gene3D" id="3.40.605.10">
    <property type="entry name" value="Aldehyde Dehydrogenase, Chain A, domain 1"/>
    <property type="match status" value="1"/>
</dbReference>
<dbReference type="Gene3D" id="3.40.309.10">
    <property type="entry name" value="Aldehyde Dehydrogenase, Chain A, domain 2"/>
    <property type="match status" value="1"/>
</dbReference>
<keyword evidence="7" id="KW-1185">Reference proteome</keyword>
<dbReference type="InterPro" id="IPR016163">
    <property type="entry name" value="Ald_DH_C"/>
</dbReference>
<dbReference type="InterPro" id="IPR016162">
    <property type="entry name" value="Ald_DH_N"/>
</dbReference>
<evidence type="ECO:0000256" key="1">
    <source>
        <dbReference type="ARBA" id="ARBA00009986"/>
    </source>
</evidence>
<feature type="domain" description="Aldehyde dehydrogenase" evidence="5">
    <location>
        <begin position="27"/>
        <end position="491"/>
    </location>
</feature>
<dbReference type="SUPFAM" id="SSF53720">
    <property type="entry name" value="ALDH-like"/>
    <property type="match status" value="1"/>
</dbReference>
<dbReference type="InterPro" id="IPR029510">
    <property type="entry name" value="Ald_DH_CS_GLU"/>
</dbReference>
<protein>
    <recommendedName>
        <fullName evidence="5">Aldehyde dehydrogenase domain-containing protein</fullName>
    </recommendedName>
</protein>
<accession>T0GGK3</accession>
<comment type="similarity">
    <text evidence="1 4">Belongs to the aldehyde dehydrogenase family.</text>
</comment>
<dbReference type="PATRIC" id="fig|1114964.3.peg.3284"/>
<dbReference type="Proteomes" id="UP000015524">
    <property type="component" value="Unassembled WGS sequence"/>
</dbReference>
<dbReference type="EMBL" id="ATIB01000079">
    <property type="protein sequence ID" value="EQA99202.1"/>
    <property type="molecule type" value="Genomic_DNA"/>
</dbReference>
<dbReference type="InterPro" id="IPR015590">
    <property type="entry name" value="Aldehyde_DH_dom"/>
</dbReference>
<dbReference type="OrthoDB" id="9761688at2"/>
<evidence type="ECO:0000256" key="4">
    <source>
        <dbReference type="RuleBase" id="RU003345"/>
    </source>
</evidence>
<keyword evidence="2 4" id="KW-0560">Oxidoreductase</keyword>
<sequence length="497" mass="52459">MLLDHAPGTDTRQAWPGLYDGEYKQGTGASFEVENPSTGKCFATVDGASAEQISTVIGKARTAFDGGGWSSLPVQQRAEKLRAMLGWIQANADRFTDLVVAEAGLVRASMVKFAQIDLAVKHGLDIIDLALTLPSVTDNPLPLSERFTPHYSLQSFQVYEPVGVVSAISAYNFPLWIAAWKIFPALITGNTVILRPSPLTPLSALLLGEAAQVAGLPDGVFSIVAEGGNEGGVILSTDPRVDMVTFTGSSNVGRMVMKQAADTMKRLQLELGGKSAQIYLPDALDMAPGAADRVCLAHSGQGCVLGTRIFVPESEKAMILANMAKSLSRAVIGPADAPATTMGPVISRAQVERCESFVSAAVAAGGRIVHGGKRPVHLPDGHYFEPTILDLPDNGNPAAQEEIFGPVVCVIGYRDIDHAIEMANESPYGLSGHVFGKDMTQAMAVAARLRTGTVNVNGGMFSAYASSGGRGLSGVGRERGVEGLRIYQEIKCMSVTT</sequence>
<dbReference type="RefSeq" id="WP_021245938.1">
    <property type="nucleotide sequence ID" value="NZ_ATIB01000079.1"/>
</dbReference>